<gene>
    <name evidence="2" type="ORF">BJI69_09105</name>
</gene>
<dbReference type="AlphaFoldDB" id="A0A1L3ESJ5"/>
<organism evidence="2 3">
    <name type="scientific">Luteibacter rhizovicinus DSM 16549</name>
    <dbReference type="NCBI Taxonomy" id="1440763"/>
    <lineage>
        <taxon>Bacteria</taxon>
        <taxon>Pseudomonadati</taxon>
        <taxon>Pseudomonadota</taxon>
        <taxon>Gammaproteobacteria</taxon>
        <taxon>Lysobacterales</taxon>
        <taxon>Rhodanobacteraceae</taxon>
        <taxon>Luteibacter</taxon>
    </lineage>
</organism>
<dbReference type="InterPro" id="IPR001087">
    <property type="entry name" value="GDSL"/>
</dbReference>
<dbReference type="EMBL" id="CP017480">
    <property type="protein sequence ID" value="APG04035.1"/>
    <property type="molecule type" value="Genomic_DNA"/>
</dbReference>
<dbReference type="CDD" id="cd01846">
    <property type="entry name" value="fatty_acyltransferase_like"/>
    <property type="match status" value="1"/>
</dbReference>
<keyword evidence="3" id="KW-1185">Reference proteome</keyword>
<protein>
    <recommendedName>
        <fullName evidence="4">Thermolabile hemolysin</fullName>
    </recommendedName>
</protein>
<reference evidence="3" key="1">
    <citation type="submission" date="2016-09" db="EMBL/GenBank/DDBJ databases">
        <authorList>
            <person name="Lysoe E."/>
        </authorList>
    </citation>
    <scope>NUCLEOTIDE SEQUENCE [LARGE SCALE GENOMIC DNA]</scope>
    <source>
        <strain evidence="3">LJ96T</strain>
    </source>
</reference>
<accession>A0A1L3ESJ5</accession>
<dbReference type="InterPro" id="IPR051058">
    <property type="entry name" value="GDSL_Est/Lipase"/>
</dbReference>
<proteinExistence type="predicted"/>
<dbReference type="Proteomes" id="UP000182987">
    <property type="component" value="Chromosome"/>
</dbReference>
<dbReference type="Pfam" id="PF00657">
    <property type="entry name" value="Lipase_GDSL"/>
    <property type="match status" value="1"/>
</dbReference>
<dbReference type="PANTHER" id="PTHR45648">
    <property type="entry name" value="GDSL LIPASE/ACYLHYDROLASE FAMILY PROTEIN (AFU_ORTHOLOGUE AFUA_4G14700)"/>
    <property type="match status" value="1"/>
</dbReference>
<name>A0A1L3ESJ5_9GAMM</name>
<evidence type="ECO:0008006" key="4">
    <source>
        <dbReference type="Google" id="ProtNLM"/>
    </source>
</evidence>
<dbReference type="SUPFAM" id="SSF52266">
    <property type="entry name" value="SGNH hydrolase"/>
    <property type="match status" value="1"/>
</dbReference>
<dbReference type="InterPro" id="IPR036514">
    <property type="entry name" value="SGNH_hydro_sf"/>
</dbReference>
<dbReference type="Gene3D" id="3.40.50.1110">
    <property type="entry name" value="SGNH hydrolase"/>
    <property type="match status" value="1"/>
</dbReference>
<evidence type="ECO:0000256" key="1">
    <source>
        <dbReference type="ARBA" id="ARBA00022801"/>
    </source>
</evidence>
<evidence type="ECO:0000313" key="2">
    <source>
        <dbReference type="EMBL" id="APG04035.1"/>
    </source>
</evidence>
<keyword evidence="1" id="KW-0378">Hydrolase</keyword>
<dbReference type="PANTHER" id="PTHR45648:SF22">
    <property type="entry name" value="GDSL LIPASE_ACYLHYDROLASE FAMILY PROTEIN (AFU_ORTHOLOGUE AFUA_4G14700)"/>
    <property type="match status" value="1"/>
</dbReference>
<sequence length="405" mass="44643">MLAALACISTVPGRAAAVANEAPASLDTATTTDVRCHFTLQSDPMNVKTDFVDAGIRLKGYWHSTDILRSRSMFFTNASPTELHNVCVDRIARISVANQLALISATSGGVSNNYDIWHNGDLAKGRPIERIVSFGDSLSDSRNMYNESQWLLPYRASWYVGRFSNGPIWVEHLAMRTGLTLNNWAVGGAQTKDAQVGLIQGVGKQIDSFFEYASKADGYEPSRTLFTFLIGGNDFVNDTQAAKQVVIDQEKLLEKLVAGGARRILIVNLPDLTLAPVFTMQGGRTDESTVLGKVEYYNSRIRDVVARIVARTEGTEIHIMDARKRFDELIASPATLGFTNARESCLEIDSPGSLTYLQTQTPRAGCTDPSTYVFWDSLHPTTRVHELIAQWAIEAMPASWGLRQE</sequence>
<dbReference type="GO" id="GO:0016788">
    <property type="term" value="F:hydrolase activity, acting on ester bonds"/>
    <property type="evidence" value="ECO:0007669"/>
    <property type="project" value="InterPro"/>
</dbReference>
<dbReference type="KEGG" id="lrz:BJI69_09105"/>
<dbReference type="STRING" id="1440763.BJI69_09105"/>
<evidence type="ECO:0000313" key="3">
    <source>
        <dbReference type="Proteomes" id="UP000182987"/>
    </source>
</evidence>